<evidence type="ECO:0000313" key="1">
    <source>
        <dbReference type="EMBL" id="KAH3700864.1"/>
    </source>
</evidence>
<dbReference type="EMBL" id="JAIWYP010000015">
    <property type="protein sequence ID" value="KAH3700864.1"/>
    <property type="molecule type" value="Genomic_DNA"/>
</dbReference>
<dbReference type="AlphaFoldDB" id="A0A9D4BLV8"/>
<accession>A0A9D4BLV8</accession>
<protein>
    <submittedName>
        <fullName evidence="1">Uncharacterized protein</fullName>
    </submittedName>
</protein>
<keyword evidence="2" id="KW-1185">Reference proteome</keyword>
<dbReference type="Proteomes" id="UP000828390">
    <property type="component" value="Unassembled WGS sequence"/>
</dbReference>
<reference evidence="1" key="1">
    <citation type="journal article" date="2019" name="bioRxiv">
        <title>The Genome of the Zebra Mussel, Dreissena polymorpha: A Resource for Invasive Species Research.</title>
        <authorList>
            <person name="McCartney M.A."/>
            <person name="Auch B."/>
            <person name="Kono T."/>
            <person name="Mallez S."/>
            <person name="Zhang Y."/>
            <person name="Obille A."/>
            <person name="Becker A."/>
            <person name="Abrahante J.E."/>
            <person name="Garbe J."/>
            <person name="Badalamenti J.P."/>
            <person name="Herman A."/>
            <person name="Mangelson H."/>
            <person name="Liachko I."/>
            <person name="Sullivan S."/>
            <person name="Sone E.D."/>
            <person name="Koren S."/>
            <person name="Silverstein K.A.T."/>
            <person name="Beckman K.B."/>
            <person name="Gohl D.M."/>
        </authorList>
    </citation>
    <scope>NUCLEOTIDE SEQUENCE</scope>
    <source>
        <strain evidence="1">Duluth1</strain>
        <tissue evidence="1">Whole animal</tissue>
    </source>
</reference>
<sequence length="265" mass="29248">MWYHWSENSMWYHQGLEFGIVGDMAVKGIIRARTWYMGLLGLEQYVGLLQARKWDYFSGIVGARTSRIAGDRAWDCWGLDNKWDCWGYGSKSNCWGYDMGLLGLGHEIVEARTISGIVGARTISGIVGARTISRIAGDRAWDLIVRARTDSKWDLGLLGQGLVLQQYAKYVGLLGQGHGIVGARTDNMWDLGLDGLGHGIIEARTISGIWDLGLLGLGHGIVGARTDNKWDCWGEDMGLLGLRHGIIVETRTISGIARARAFHQG</sequence>
<evidence type="ECO:0000313" key="2">
    <source>
        <dbReference type="Proteomes" id="UP000828390"/>
    </source>
</evidence>
<gene>
    <name evidence="1" type="ORF">DPMN_075845</name>
</gene>
<name>A0A9D4BLV8_DREPO</name>
<comment type="caution">
    <text evidence="1">The sequence shown here is derived from an EMBL/GenBank/DDBJ whole genome shotgun (WGS) entry which is preliminary data.</text>
</comment>
<reference evidence="1" key="2">
    <citation type="submission" date="2020-11" db="EMBL/GenBank/DDBJ databases">
        <authorList>
            <person name="McCartney M.A."/>
            <person name="Auch B."/>
            <person name="Kono T."/>
            <person name="Mallez S."/>
            <person name="Becker A."/>
            <person name="Gohl D.M."/>
            <person name="Silverstein K.A.T."/>
            <person name="Koren S."/>
            <person name="Bechman K.B."/>
            <person name="Herman A."/>
            <person name="Abrahante J.E."/>
            <person name="Garbe J."/>
        </authorList>
    </citation>
    <scope>NUCLEOTIDE SEQUENCE</scope>
    <source>
        <strain evidence="1">Duluth1</strain>
        <tissue evidence="1">Whole animal</tissue>
    </source>
</reference>
<proteinExistence type="predicted"/>
<organism evidence="1 2">
    <name type="scientific">Dreissena polymorpha</name>
    <name type="common">Zebra mussel</name>
    <name type="synonym">Mytilus polymorpha</name>
    <dbReference type="NCBI Taxonomy" id="45954"/>
    <lineage>
        <taxon>Eukaryota</taxon>
        <taxon>Metazoa</taxon>
        <taxon>Spiralia</taxon>
        <taxon>Lophotrochozoa</taxon>
        <taxon>Mollusca</taxon>
        <taxon>Bivalvia</taxon>
        <taxon>Autobranchia</taxon>
        <taxon>Heteroconchia</taxon>
        <taxon>Euheterodonta</taxon>
        <taxon>Imparidentia</taxon>
        <taxon>Neoheterodontei</taxon>
        <taxon>Myida</taxon>
        <taxon>Dreissenoidea</taxon>
        <taxon>Dreissenidae</taxon>
        <taxon>Dreissena</taxon>
    </lineage>
</organism>